<dbReference type="InterPro" id="IPR027443">
    <property type="entry name" value="IPNS-like_sf"/>
</dbReference>
<dbReference type="AlphaFoldDB" id="A0A5N5XGG9"/>
<dbReference type="EMBL" id="ML732151">
    <property type="protein sequence ID" value="KAB8079295.1"/>
    <property type="molecule type" value="Genomic_DNA"/>
</dbReference>
<protein>
    <recommendedName>
        <fullName evidence="3">Isopenicillin N synthase-like Fe(2+) 2OG dioxygenase domain-containing protein</fullName>
    </recommendedName>
</protein>
<organism evidence="1 2">
    <name type="scientific">Aspergillus leporis</name>
    <dbReference type="NCBI Taxonomy" id="41062"/>
    <lineage>
        <taxon>Eukaryota</taxon>
        <taxon>Fungi</taxon>
        <taxon>Dikarya</taxon>
        <taxon>Ascomycota</taxon>
        <taxon>Pezizomycotina</taxon>
        <taxon>Eurotiomycetes</taxon>
        <taxon>Eurotiomycetidae</taxon>
        <taxon>Eurotiales</taxon>
        <taxon>Aspergillaceae</taxon>
        <taxon>Aspergillus</taxon>
        <taxon>Aspergillus subgen. Circumdati</taxon>
    </lineage>
</organism>
<sequence>MPGLEDWRYIAPKPGHTIVYVGDSLTALSKGALRPCLHQVVPPPDAWDQTKFSLVSEYDTVFTASDGKEWRSLDWHNWKFTVLRATHLVRSQDSVLTGRHGFIGLGNTSSMTKS</sequence>
<reference evidence="1 2" key="1">
    <citation type="submission" date="2019-04" db="EMBL/GenBank/DDBJ databases">
        <title>Friends and foes A comparative genomics study of 23 Aspergillus species from section Flavi.</title>
        <authorList>
            <consortium name="DOE Joint Genome Institute"/>
            <person name="Kjaerbolling I."/>
            <person name="Vesth T."/>
            <person name="Frisvad J.C."/>
            <person name="Nybo J.L."/>
            <person name="Theobald S."/>
            <person name="Kildgaard S."/>
            <person name="Isbrandt T."/>
            <person name="Kuo A."/>
            <person name="Sato A."/>
            <person name="Lyhne E.K."/>
            <person name="Kogle M.E."/>
            <person name="Wiebenga A."/>
            <person name="Kun R.S."/>
            <person name="Lubbers R.J."/>
            <person name="Makela M.R."/>
            <person name="Barry K."/>
            <person name="Chovatia M."/>
            <person name="Clum A."/>
            <person name="Daum C."/>
            <person name="Haridas S."/>
            <person name="He G."/>
            <person name="LaButti K."/>
            <person name="Lipzen A."/>
            <person name="Mondo S."/>
            <person name="Riley R."/>
            <person name="Salamov A."/>
            <person name="Simmons B.A."/>
            <person name="Magnuson J.K."/>
            <person name="Henrissat B."/>
            <person name="Mortensen U.H."/>
            <person name="Larsen T.O."/>
            <person name="Devries R.P."/>
            <person name="Grigoriev I.V."/>
            <person name="Machida M."/>
            <person name="Baker S.E."/>
            <person name="Andersen M.R."/>
        </authorList>
    </citation>
    <scope>NUCLEOTIDE SEQUENCE [LARGE SCALE GENOMIC DNA]</scope>
    <source>
        <strain evidence="1 2">CBS 151.66</strain>
    </source>
</reference>
<dbReference type="Proteomes" id="UP000326565">
    <property type="component" value="Unassembled WGS sequence"/>
</dbReference>
<proteinExistence type="predicted"/>
<gene>
    <name evidence="1" type="ORF">BDV29DRAFT_151898</name>
</gene>
<dbReference type="Gene3D" id="2.60.120.330">
    <property type="entry name" value="B-lactam Antibiotic, Isopenicillin N Synthase, Chain"/>
    <property type="match status" value="1"/>
</dbReference>
<name>A0A5N5XGG9_9EURO</name>
<evidence type="ECO:0000313" key="1">
    <source>
        <dbReference type="EMBL" id="KAB8079295.1"/>
    </source>
</evidence>
<evidence type="ECO:0008006" key="3">
    <source>
        <dbReference type="Google" id="ProtNLM"/>
    </source>
</evidence>
<evidence type="ECO:0000313" key="2">
    <source>
        <dbReference type="Proteomes" id="UP000326565"/>
    </source>
</evidence>
<keyword evidence="2" id="KW-1185">Reference proteome</keyword>
<accession>A0A5N5XGG9</accession>
<dbReference type="SUPFAM" id="SSF51197">
    <property type="entry name" value="Clavaminate synthase-like"/>
    <property type="match status" value="1"/>
</dbReference>
<dbReference type="OrthoDB" id="288590at2759"/>